<dbReference type="InterPro" id="IPR011042">
    <property type="entry name" value="6-blade_b-propeller_TolB-like"/>
</dbReference>
<dbReference type="PANTHER" id="PTHR33546:SF1">
    <property type="entry name" value="LARGE, MULTIFUNCTIONAL SECRETED PROTEIN"/>
    <property type="match status" value="1"/>
</dbReference>
<dbReference type="Pfam" id="PF23500">
    <property type="entry name" value="DUF7133"/>
    <property type="match status" value="1"/>
</dbReference>
<dbReference type="PROSITE" id="PS51007">
    <property type="entry name" value="CYTC"/>
    <property type="match status" value="1"/>
</dbReference>
<evidence type="ECO:0000256" key="3">
    <source>
        <dbReference type="ARBA" id="ARBA00023004"/>
    </source>
</evidence>
<evidence type="ECO:0000256" key="1">
    <source>
        <dbReference type="ARBA" id="ARBA00022617"/>
    </source>
</evidence>
<dbReference type="SUPFAM" id="SSF48371">
    <property type="entry name" value="ARM repeat"/>
    <property type="match status" value="1"/>
</dbReference>
<evidence type="ECO:0000256" key="4">
    <source>
        <dbReference type="PROSITE-ProRule" id="PRU00433"/>
    </source>
</evidence>
<dbReference type="Gene3D" id="1.25.10.10">
    <property type="entry name" value="Leucine-rich Repeat Variant"/>
    <property type="match status" value="1"/>
</dbReference>
<dbReference type="InterPro" id="IPR055557">
    <property type="entry name" value="DUF7133"/>
</dbReference>
<dbReference type="PANTHER" id="PTHR33546">
    <property type="entry name" value="LARGE, MULTIFUNCTIONAL SECRETED PROTEIN-RELATED"/>
    <property type="match status" value="1"/>
</dbReference>
<gene>
    <name evidence="7" type="ORF">Fuma_05723</name>
</gene>
<dbReference type="STRING" id="1891926.Fuma_05723"/>
<keyword evidence="3 4" id="KW-0408">Iron</keyword>
<dbReference type="InterPro" id="IPR011041">
    <property type="entry name" value="Quinoprot_gluc/sorb_DH_b-prop"/>
</dbReference>
<organism evidence="7 8">
    <name type="scientific">Fuerstiella marisgermanici</name>
    <dbReference type="NCBI Taxonomy" id="1891926"/>
    <lineage>
        <taxon>Bacteria</taxon>
        <taxon>Pseudomonadati</taxon>
        <taxon>Planctomycetota</taxon>
        <taxon>Planctomycetia</taxon>
        <taxon>Planctomycetales</taxon>
        <taxon>Planctomycetaceae</taxon>
        <taxon>Fuerstiella</taxon>
    </lineage>
</organism>
<dbReference type="SUPFAM" id="SSF46626">
    <property type="entry name" value="Cytochrome c"/>
    <property type="match status" value="1"/>
</dbReference>
<evidence type="ECO:0000313" key="7">
    <source>
        <dbReference type="EMBL" id="APZ96060.1"/>
    </source>
</evidence>
<dbReference type="SUPFAM" id="SSF50952">
    <property type="entry name" value="Soluble quinoprotein glucose dehydrogenase"/>
    <property type="match status" value="1"/>
</dbReference>
<keyword evidence="2 4" id="KW-0479">Metal-binding</keyword>
<dbReference type="AlphaFoldDB" id="A0A1P8WPT4"/>
<dbReference type="InterPro" id="IPR036909">
    <property type="entry name" value="Cyt_c-like_dom_sf"/>
</dbReference>
<feature type="chain" id="PRO_5012591525" evidence="5">
    <location>
        <begin position="22"/>
        <end position="895"/>
    </location>
</feature>
<evidence type="ECO:0000259" key="6">
    <source>
        <dbReference type="PROSITE" id="PS51007"/>
    </source>
</evidence>
<dbReference type="NCBIfam" id="TIGR02603">
    <property type="entry name" value="CxxCH_TIGR02603"/>
    <property type="match status" value="1"/>
</dbReference>
<dbReference type="InterPro" id="IPR013427">
    <property type="entry name" value="Haem-bd_dom_put"/>
</dbReference>
<dbReference type="RefSeq" id="WP_077027132.1">
    <property type="nucleotide sequence ID" value="NZ_CP017641.1"/>
</dbReference>
<dbReference type="InterPro" id="IPR009056">
    <property type="entry name" value="Cyt_c-like_dom"/>
</dbReference>
<evidence type="ECO:0000313" key="8">
    <source>
        <dbReference type="Proteomes" id="UP000187735"/>
    </source>
</evidence>
<dbReference type="InterPro" id="IPR011989">
    <property type="entry name" value="ARM-like"/>
</dbReference>
<feature type="domain" description="Cytochrome c" evidence="6">
    <location>
        <begin position="742"/>
        <end position="882"/>
    </location>
</feature>
<keyword evidence="1 4" id="KW-0349">Heme</keyword>
<dbReference type="Gene3D" id="2.120.10.30">
    <property type="entry name" value="TolB, C-terminal domain"/>
    <property type="match status" value="1"/>
</dbReference>
<dbReference type="GO" id="GO:0009055">
    <property type="term" value="F:electron transfer activity"/>
    <property type="evidence" value="ECO:0007669"/>
    <property type="project" value="InterPro"/>
</dbReference>
<name>A0A1P8WPT4_9PLAN</name>
<keyword evidence="8" id="KW-1185">Reference proteome</keyword>
<feature type="signal peptide" evidence="5">
    <location>
        <begin position="1"/>
        <end position="21"/>
    </location>
</feature>
<dbReference type="GO" id="GO:0020037">
    <property type="term" value="F:heme binding"/>
    <property type="evidence" value="ECO:0007669"/>
    <property type="project" value="InterPro"/>
</dbReference>
<dbReference type="KEGG" id="fmr:Fuma_05723"/>
<protein>
    <submittedName>
        <fullName evidence="7">Putative membrane-bound dehydrogenase domain protein</fullName>
    </submittedName>
</protein>
<dbReference type="InterPro" id="IPR013428">
    <property type="entry name" value="Membrane-bound_put_N"/>
</dbReference>
<evidence type="ECO:0000256" key="2">
    <source>
        <dbReference type="ARBA" id="ARBA00022723"/>
    </source>
</evidence>
<evidence type="ECO:0000256" key="5">
    <source>
        <dbReference type="SAM" id="SignalP"/>
    </source>
</evidence>
<keyword evidence="5" id="KW-0732">Signal</keyword>
<dbReference type="Gene3D" id="1.10.760.10">
    <property type="entry name" value="Cytochrome c-like domain"/>
    <property type="match status" value="1"/>
</dbReference>
<dbReference type="GO" id="GO:0046872">
    <property type="term" value="F:metal ion binding"/>
    <property type="evidence" value="ECO:0007669"/>
    <property type="project" value="UniProtKB-KW"/>
</dbReference>
<dbReference type="InterPro" id="IPR016024">
    <property type="entry name" value="ARM-type_fold"/>
</dbReference>
<sequence precursor="true">MPRHVLQFLLACFVSAENVAAADPEPEVQSLQPGVELSLVAEHPQLVTPTGLDVDSQGRIWVVATHTHLPADDYTGPSHDEILVFGANTPEAGNDGDSNRSDVRNPRTRTAFYNATTATMDLELGPDGWVYLAERDRILRIKDSDKDGKADIEQDLVVLNSDAVYPHNGLSGLAWHPNGDLIFGLGENFANPWKLTGTDQVAIRGAGQGGVFRCSADGENLRQLTRGVWNPFGTCVRSDGEIFTVENDPGERPPCRLLHVVDGGDYGYRRQFGGEAHHPFVCWNGELPGSLPMVHPTGEAPCGVATLGRGLLVPSWGDHRIDFMPLRRRGASYDADLKTIVQGGRYFRPTCIARDPSNDDDNRRVWYLADWVDGRYNAHGLGRLWKLEIDLTQAKDWLGPLELEPKNNAARLAERLRKDEGSFDRSQLMQHAGDDDPFIARAALVALSRKSPSWTVPEFRRWSADERQHAAQALALAKAGPETWIKALLTDTDPHVTFEALKWIAFAEQKAFLPEVEAILNRSDITYDLFEAALATWNTLNDKPGAGVRDLDLLLARVKDNDSSPVLRAFALRLLPTGPRPTSDDGPLVRSFPPGLNVDLLRTLLEVNDAMLSLEVVRTCAANAPATHALLTEIADDADRDPVLRAEAVAGLAAVSADHLDLLLRLCDYEQREVREEALRCLRSQELSQQQLAAVKQIGQRHPTSSDLVQAVTDLKSVKDGRPAVEDIKAWQSLLDEIESPPNAAAGRRIFHHARVTSCSNCHRHHGRGSVVGPDLTSLGERNTTDERASLLKSILTPSADMAPEFQPRTIVLKDGRTFTGIRLRSYTKEQLRDATGRTVTFNTGDVESIVDARVSFMPNGLADTLTIRELRDLIAFLQHNADASPTGLRNQTTK</sequence>
<dbReference type="OrthoDB" id="232040at2"/>
<accession>A0A1P8WPT4</accession>
<proteinExistence type="predicted"/>
<dbReference type="Proteomes" id="UP000187735">
    <property type="component" value="Chromosome"/>
</dbReference>
<dbReference type="EMBL" id="CP017641">
    <property type="protein sequence ID" value="APZ96060.1"/>
    <property type="molecule type" value="Genomic_DNA"/>
</dbReference>
<dbReference type="NCBIfam" id="TIGR02604">
    <property type="entry name" value="Piru_Ver_Nterm"/>
    <property type="match status" value="1"/>
</dbReference>
<reference evidence="7 8" key="1">
    <citation type="journal article" date="2016" name="Front. Microbiol.">
        <title>Fuerstia marisgermanicae gen. nov., sp. nov., an Unusual Member of the Phylum Planctomycetes from the German Wadden Sea.</title>
        <authorList>
            <person name="Kohn T."/>
            <person name="Heuer A."/>
            <person name="Jogler M."/>
            <person name="Vollmers J."/>
            <person name="Boedeker C."/>
            <person name="Bunk B."/>
            <person name="Rast P."/>
            <person name="Borchert D."/>
            <person name="Glockner I."/>
            <person name="Freese H.M."/>
            <person name="Klenk H.P."/>
            <person name="Overmann J."/>
            <person name="Kaster A.K."/>
            <person name="Rohde M."/>
            <person name="Wiegand S."/>
            <person name="Jogler C."/>
        </authorList>
    </citation>
    <scope>NUCLEOTIDE SEQUENCE [LARGE SCALE GENOMIC DNA]</scope>
    <source>
        <strain evidence="7 8">NH11</strain>
    </source>
</reference>